<accession>A0A4U5NZR4</accession>
<organism evidence="1 2">
    <name type="scientific">Steinernema carpocapsae</name>
    <name type="common">Entomopathogenic nematode</name>
    <dbReference type="NCBI Taxonomy" id="34508"/>
    <lineage>
        <taxon>Eukaryota</taxon>
        <taxon>Metazoa</taxon>
        <taxon>Ecdysozoa</taxon>
        <taxon>Nematoda</taxon>
        <taxon>Chromadorea</taxon>
        <taxon>Rhabditida</taxon>
        <taxon>Tylenchina</taxon>
        <taxon>Panagrolaimomorpha</taxon>
        <taxon>Strongyloidoidea</taxon>
        <taxon>Steinernematidae</taxon>
        <taxon>Steinernema</taxon>
    </lineage>
</organism>
<proteinExistence type="predicted"/>
<comment type="caution">
    <text evidence="1">The sequence shown here is derived from an EMBL/GenBank/DDBJ whole genome shotgun (WGS) entry which is preliminary data.</text>
</comment>
<keyword evidence="2" id="KW-1185">Reference proteome</keyword>
<gene>
    <name evidence="1" type="ORF">L596_012998</name>
</gene>
<evidence type="ECO:0000313" key="2">
    <source>
        <dbReference type="Proteomes" id="UP000298663"/>
    </source>
</evidence>
<name>A0A4U5NZR4_STECR</name>
<sequence length="112" mass="12660">MCDYSVIDRVLEQATDKTSESHFCFSEQSFSSSSASHDAPQTPTESKLQPLFLCHLHHLHRHPSAPPYLHSPRTYYYRLCDLVCAQLLSASERVTALAIGPPPVDLQVFCWI</sequence>
<reference evidence="1 2" key="1">
    <citation type="journal article" date="2015" name="Genome Biol.">
        <title>Comparative genomics of Steinernema reveals deeply conserved gene regulatory networks.</title>
        <authorList>
            <person name="Dillman A.R."/>
            <person name="Macchietto M."/>
            <person name="Porter C.F."/>
            <person name="Rogers A."/>
            <person name="Williams B."/>
            <person name="Antoshechkin I."/>
            <person name="Lee M.M."/>
            <person name="Goodwin Z."/>
            <person name="Lu X."/>
            <person name="Lewis E.E."/>
            <person name="Goodrich-Blair H."/>
            <person name="Stock S.P."/>
            <person name="Adams B.J."/>
            <person name="Sternberg P.W."/>
            <person name="Mortazavi A."/>
        </authorList>
    </citation>
    <scope>NUCLEOTIDE SEQUENCE [LARGE SCALE GENOMIC DNA]</scope>
    <source>
        <strain evidence="1 2">ALL</strain>
    </source>
</reference>
<protein>
    <submittedName>
        <fullName evidence="1">Uncharacterized protein</fullName>
    </submittedName>
</protein>
<evidence type="ECO:0000313" key="1">
    <source>
        <dbReference type="EMBL" id="TKR88814.1"/>
    </source>
</evidence>
<dbReference type="EMBL" id="AZBU02000003">
    <property type="protein sequence ID" value="TKR88814.1"/>
    <property type="molecule type" value="Genomic_DNA"/>
</dbReference>
<dbReference type="Proteomes" id="UP000298663">
    <property type="component" value="Unassembled WGS sequence"/>
</dbReference>
<reference evidence="1 2" key="2">
    <citation type="journal article" date="2019" name="G3 (Bethesda)">
        <title>Hybrid Assembly of the Genome of the Entomopathogenic Nematode Steinernema carpocapsae Identifies the X-Chromosome.</title>
        <authorList>
            <person name="Serra L."/>
            <person name="Macchietto M."/>
            <person name="Macias-Munoz A."/>
            <person name="McGill C.J."/>
            <person name="Rodriguez I.M."/>
            <person name="Rodriguez B."/>
            <person name="Murad R."/>
            <person name="Mortazavi A."/>
        </authorList>
    </citation>
    <scope>NUCLEOTIDE SEQUENCE [LARGE SCALE GENOMIC DNA]</scope>
    <source>
        <strain evidence="1 2">ALL</strain>
    </source>
</reference>
<dbReference type="AlphaFoldDB" id="A0A4U5NZR4"/>